<proteinExistence type="predicted"/>
<sequence length="294" mass="33633">MKQSKEKCYQDYYDSYAACLSLWPVPLKTMNVSTTYGETHVIISGSENKPPLILLHGLGFSSTMWYPNIEGLSAEFCTYCIDIIGDANKSLSSRKPTDRREYSQWLLEVIKGLHLEKPNIAGLSYGGFISLNFAYHFPEYVNKVILLCPAATFKPFRLQFFLRIFSLLLFSKGKVLQKFMNWMFGGRYHLDPLFIQQFEAGINLRRALKIKGKKRKLGSSWPSVLPNDELQEIKPSVLLLVGDKEAIYDPRKVLARATKYIPRIQAVLIPNVGHGMSMEQPELINTYIMNFLNT</sequence>
<feature type="domain" description="AB hydrolase-1" evidence="1">
    <location>
        <begin position="50"/>
        <end position="280"/>
    </location>
</feature>
<evidence type="ECO:0000313" key="2">
    <source>
        <dbReference type="EMBL" id="KGE16840.1"/>
    </source>
</evidence>
<dbReference type="InterPro" id="IPR000073">
    <property type="entry name" value="AB_hydrolase_1"/>
</dbReference>
<reference evidence="2 3" key="2">
    <citation type="submission" date="2014-10" db="EMBL/GenBank/DDBJ databases">
        <title>Comparative genomics of the Paenibacillus odorifer group.</title>
        <authorList>
            <person name="Tsai Y.-C."/>
            <person name="Martin N."/>
            <person name="Korlach J."/>
            <person name="Wiedmann M."/>
        </authorList>
    </citation>
    <scope>NUCLEOTIDE SEQUENCE [LARGE SCALE GENOMIC DNA]</scope>
    <source>
        <strain evidence="2 3">DSM 18334</strain>
    </source>
</reference>
<accession>A0A098M2Y8</accession>
<dbReference type="AlphaFoldDB" id="A0A098M2Y8"/>
<comment type="caution">
    <text evidence="2">The sequence shown here is derived from an EMBL/GenBank/DDBJ whole genome shotgun (WGS) entry which is preliminary data.</text>
</comment>
<name>A0A098M2Y8_9BACL</name>
<dbReference type="InterPro" id="IPR029058">
    <property type="entry name" value="AB_hydrolase_fold"/>
</dbReference>
<dbReference type="InterPro" id="IPR050266">
    <property type="entry name" value="AB_hydrolase_sf"/>
</dbReference>
<protein>
    <recommendedName>
        <fullName evidence="1">AB hydrolase-1 domain-containing protein</fullName>
    </recommendedName>
</protein>
<evidence type="ECO:0000313" key="3">
    <source>
        <dbReference type="Proteomes" id="UP000029734"/>
    </source>
</evidence>
<dbReference type="STRING" id="268407.PWYN_19340"/>
<dbReference type="Proteomes" id="UP000029734">
    <property type="component" value="Unassembled WGS sequence"/>
</dbReference>
<dbReference type="Pfam" id="PF00561">
    <property type="entry name" value="Abhydrolase_1"/>
    <property type="match status" value="1"/>
</dbReference>
<organism evidence="2 3">
    <name type="scientific">Paenibacillus wynnii</name>
    <dbReference type="NCBI Taxonomy" id="268407"/>
    <lineage>
        <taxon>Bacteria</taxon>
        <taxon>Bacillati</taxon>
        <taxon>Bacillota</taxon>
        <taxon>Bacilli</taxon>
        <taxon>Bacillales</taxon>
        <taxon>Paenibacillaceae</taxon>
        <taxon>Paenibacillus</taxon>
    </lineage>
</organism>
<dbReference type="Gene3D" id="3.40.50.1820">
    <property type="entry name" value="alpha/beta hydrolase"/>
    <property type="match status" value="1"/>
</dbReference>
<dbReference type="PANTHER" id="PTHR43798">
    <property type="entry name" value="MONOACYLGLYCEROL LIPASE"/>
    <property type="match status" value="1"/>
</dbReference>
<dbReference type="SUPFAM" id="SSF53474">
    <property type="entry name" value="alpha/beta-Hydrolases"/>
    <property type="match status" value="1"/>
</dbReference>
<keyword evidence="3" id="KW-1185">Reference proteome</keyword>
<dbReference type="EMBL" id="JQCR01000003">
    <property type="protein sequence ID" value="KGE16840.1"/>
    <property type="molecule type" value="Genomic_DNA"/>
</dbReference>
<dbReference type="RefSeq" id="WP_036655122.1">
    <property type="nucleotide sequence ID" value="NZ_JQCR01000003.1"/>
</dbReference>
<gene>
    <name evidence="2" type="ORF">PWYN_19340</name>
</gene>
<dbReference type="OrthoDB" id="5513277at2"/>
<reference evidence="2 3" key="1">
    <citation type="submission" date="2014-08" db="EMBL/GenBank/DDBJ databases">
        <authorList>
            <person name="den Bakker H.C."/>
        </authorList>
    </citation>
    <scope>NUCLEOTIDE SEQUENCE [LARGE SCALE GENOMIC DNA]</scope>
    <source>
        <strain evidence="2 3">DSM 18334</strain>
    </source>
</reference>
<dbReference type="eggNOG" id="COG0596">
    <property type="taxonomic scope" value="Bacteria"/>
</dbReference>
<evidence type="ECO:0000259" key="1">
    <source>
        <dbReference type="Pfam" id="PF00561"/>
    </source>
</evidence>